<keyword evidence="6" id="KW-1185">Reference proteome</keyword>
<dbReference type="AlphaFoldDB" id="A0A5K7Z5A3"/>
<accession>A0A5K7Z5A3</accession>
<dbReference type="InterPro" id="IPR036812">
    <property type="entry name" value="NAD(P)_OxRdtase_dom_sf"/>
</dbReference>
<organism evidence="5 6">
    <name type="scientific">Desulfosarcina widdelii</name>
    <dbReference type="NCBI Taxonomy" id="947919"/>
    <lineage>
        <taxon>Bacteria</taxon>
        <taxon>Pseudomonadati</taxon>
        <taxon>Thermodesulfobacteriota</taxon>
        <taxon>Desulfobacteria</taxon>
        <taxon>Desulfobacterales</taxon>
        <taxon>Desulfosarcinaceae</taxon>
        <taxon>Desulfosarcina</taxon>
    </lineage>
</organism>
<dbReference type="InterPro" id="IPR017900">
    <property type="entry name" value="4Fe4S_Fe_S_CS"/>
</dbReference>
<dbReference type="SUPFAM" id="SSF46548">
    <property type="entry name" value="alpha-helical ferredoxin"/>
    <property type="match status" value="1"/>
</dbReference>
<dbReference type="SUPFAM" id="SSF51430">
    <property type="entry name" value="NAD(P)-linked oxidoreductase"/>
    <property type="match status" value="1"/>
</dbReference>
<evidence type="ECO:0000256" key="3">
    <source>
        <dbReference type="ARBA" id="ARBA00023014"/>
    </source>
</evidence>
<keyword evidence="2" id="KW-0408">Iron</keyword>
<dbReference type="Pfam" id="PF00248">
    <property type="entry name" value="Aldo_ket_red"/>
    <property type="match status" value="1"/>
</dbReference>
<reference evidence="5 6" key="1">
    <citation type="submission" date="2019-11" db="EMBL/GenBank/DDBJ databases">
        <title>Comparative genomics of hydrocarbon-degrading Desulfosarcina strains.</title>
        <authorList>
            <person name="Watanabe M."/>
            <person name="Kojima H."/>
            <person name="Fukui M."/>
        </authorList>
    </citation>
    <scope>NUCLEOTIDE SEQUENCE [LARGE SCALE GENOMIC DNA]</scope>
    <source>
        <strain evidence="5 6">PP31</strain>
    </source>
</reference>
<name>A0A5K7Z5A3_9BACT</name>
<dbReference type="CDD" id="cd19096">
    <property type="entry name" value="AKR_Fe-S_oxidoreductase"/>
    <property type="match status" value="1"/>
</dbReference>
<dbReference type="InterPro" id="IPR017896">
    <property type="entry name" value="4Fe4S_Fe-S-bd"/>
</dbReference>
<evidence type="ECO:0000256" key="1">
    <source>
        <dbReference type="ARBA" id="ARBA00022723"/>
    </source>
</evidence>
<dbReference type="OrthoDB" id="9773828at2"/>
<evidence type="ECO:0000313" key="6">
    <source>
        <dbReference type="Proteomes" id="UP000427769"/>
    </source>
</evidence>
<sequence>MLYRKIPKTGDRLSILGFGCMRLPQKKGRPGEGKIDEERATQQVRHAIDRGVNYLDTAMPYHVGGSEAFLGRALADGYRQKVKLATKQPHWLVKNRQDMDKILNTQLKNLRTETIDYYLIHNMWAENWERLLKLDVIDFLDKAKADGRIGNAGFSCHAPLEEFKVIVDGYDWTFCQIQYNFMDENHQAGTEGLKYAAARNLGLIIMEPLRGGNLVGKVPGRVQEIWDEAQVKRSPAEWALRWVWDHPEVTVVLSGMNEEDHIEENLAIAEDARPDTLTADELALYARVEKTYRELMKAPSTGCHYCMPCPKGVDIPGCFDCYNRYSMYNDPSALLLYIMHMTDIKNEKPSLASQCVACGKCMEKCPQALPIPDLLDEVADSLEGRQFQIMKRLIAVFFTFQRWGSLMKSWRVRRR</sequence>
<dbReference type="RefSeq" id="WP_155305950.1">
    <property type="nucleotide sequence ID" value="NZ_AP021875.1"/>
</dbReference>
<evidence type="ECO:0000256" key="2">
    <source>
        <dbReference type="ARBA" id="ARBA00023004"/>
    </source>
</evidence>
<dbReference type="GO" id="GO:0046872">
    <property type="term" value="F:metal ion binding"/>
    <property type="evidence" value="ECO:0007669"/>
    <property type="project" value="UniProtKB-KW"/>
</dbReference>
<dbReference type="PROSITE" id="PS00198">
    <property type="entry name" value="4FE4S_FER_1"/>
    <property type="match status" value="1"/>
</dbReference>
<keyword evidence="3" id="KW-0411">Iron-sulfur</keyword>
<dbReference type="PANTHER" id="PTHR43312:SF2">
    <property type="entry name" value="OXIDOREDUCTASE"/>
    <property type="match status" value="1"/>
</dbReference>
<evidence type="ECO:0000259" key="4">
    <source>
        <dbReference type="PROSITE" id="PS51379"/>
    </source>
</evidence>
<dbReference type="Pfam" id="PF13187">
    <property type="entry name" value="Fer4_9"/>
    <property type="match status" value="1"/>
</dbReference>
<dbReference type="PROSITE" id="PS51379">
    <property type="entry name" value="4FE4S_FER_2"/>
    <property type="match status" value="1"/>
</dbReference>
<dbReference type="KEGG" id="dwd:DSCW_45990"/>
<feature type="domain" description="4Fe-4S ferredoxin-type" evidence="4">
    <location>
        <begin position="347"/>
        <end position="374"/>
    </location>
</feature>
<dbReference type="Proteomes" id="UP000427769">
    <property type="component" value="Chromosome"/>
</dbReference>
<evidence type="ECO:0000313" key="5">
    <source>
        <dbReference type="EMBL" id="BBO77182.1"/>
    </source>
</evidence>
<dbReference type="GO" id="GO:0051536">
    <property type="term" value="F:iron-sulfur cluster binding"/>
    <property type="evidence" value="ECO:0007669"/>
    <property type="project" value="UniProtKB-KW"/>
</dbReference>
<dbReference type="EMBL" id="AP021875">
    <property type="protein sequence ID" value="BBO77182.1"/>
    <property type="molecule type" value="Genomic_DNA"/>
</dbReference>
<protein>
    <submittedName>
        <fullName evidence="5">Aldo/keto reductase</fullName>
    </submittedName>
</protein>
<dbReference type="PANTHER" id="PTHR43312">
    <property type="entry name" value="D-THREO-ALDOSE 1-DEHYDROGENASE"/>
    <property type="match status" value="1"/>
</dbReference>
<proteinExistence type="predicted"/>
<gene>
    <name evidence="5" type="ORF">DSCW_45990</name>
</gene>
<dbReference type="Gene3D" id="3.20.20.100">
    <property type="entry name" value="NADP-dependent oxidoreductase domain"/>
    <property type="match status" value="1"/>
</dbReference>
<dbReference type="InterPro" id="IPR023210">
    <property type="entry name" value="NADP_OxRdtase_dom"/>
</dbReference>
<keyword evidence="1" id="KW-0479">Metal-binding</keyword>
<dbReference type="InterPro" id="IPR053135">
    <property type="entry name" value="AKR2_Oxidoreductase"/>
</dbReference>